<reference evidence="1" key="1">
    <citation type="submission" date="2014-09" db="EMBL/GenBank/DDBJ databases">
        <authorList>
            <person name="Magalhaes I.L.F."/>
            <person name="Oliveira U."/>
            <person name="Santos F.R."/>
            <person name="Vidigal T.H.D.A."/>
            <person name="Brescovit A.D."/>
            <person name="Santos A.J."/>
        </authorList>
    </citation>
    <scope>NUCLEOTIDE SEQUENCE</scope>
    <source>
        <tissue evidence="1">Shoot tissue taken approximately 20 cm above the soil surface</tissue>
    </source>
</reference>
<dbReference type="AlphaFoldDB" id="A0A0A9FTA6"/>
<proteinExistence type="predicted"/>
<dbReference type="EMBL" id="GBRH01186358">
    <property type="protein sequence ID" value="JAE11538.1"/>
    <property type="molecule type" value="Transcribed_RNA"/>
</dbReference>
<sequence>MMFMIQILELIRTRKNLLLTSLAVER</sequence>
<organism evidence="1">
    <name type="scientific">Arundo donax</name>
    <name type="common">Giant reed</name>
    <name type="synonym">Donax arundinaceus</name>
    <dbReference type="NCBI Taxonomy" id="35708"/>
    <lineage>
        <taxon>Eukaryota</taxon>
        <taxon>Viridiplantae</taxon>
        <taxon>Streptophyta</taxon>
        <taxon>Embryophyta</taxon>
        <taxon>Tracheophyta</taxon>
        <taxon>Spermatophyta</taxon>
        <taxon>Magnoliopsida</taxon>
        <taxon>Liliopsida</taxon>
        <taxon>Poales</taxon>
        <taxon>Poaceae</taxon>
        <taxon>PACMAD clade</taxon>
        <taxon>Arundinoideae</taxon>
        <taxon>Arundineae</taxon>
        <taxon>Arundo</taxon>
    </lineage>
</organism>
<accession>A0A0A9FTA6</accession>
<evidence type="ECO:0000313" key="1">
    <source>
        <dbReference type="EMBL" id="JAE11538.1"/>
    </source>
</evidence>
<reference evidence="1" key="2">
    <citation type="journal article" date="2015" name="Data Brief">
        <title>Shoot transcriptome of the giant reed, Arundo donax.</title>
        <authorList>
            <person name="Barrero R.A."/>
            <person name="Guerrero F.D."/>
            <person name="Moolhuijzen P."/>
            <person name="Goolsby J.A."/>
            <person name="Tidwell J."/>
            <person name="Bellgard S.E."/>
            <person name="Bellgard M.I."/>
        </authorList>
    </citation>
    <scope>NUCLEOTIDE SEQUENCE</scope>
    <source>
        <tissue evidence="1">Shoot tissue taken approximately 20 cm above the soil surface</tissue>
    </source>
</reference>
<protein>
    <submittedName>
        <fullName evidence="1">TIDP3406</fullName>
    </submittedName>
</protein>
<name>A0A0A9FTA6_ARUDO</name>